<dbReference type="InterPro" id="IPR003481">
    <property type="entry name" value="FliD_N"/>
</dbReference>
<dbReference type="Pfam" id="PF07195">
    <property type="entry name" value="FliD_C"/>
    <property type="match status" value="1"/>
</dbReference>
<dbReference type="InterPro" id="IPR010809">
    <property type="entry name" value="FliD_C"/>
</dbReference>
<gene>
    <name evidence="11" type="ORF">KL86DES1_21519</name>
</gene>
<keyword evidence="4" id="KW-0175">Coiled coil</keyword>
<dbReference type="RefSeq" id="WP_179980847.1">
    <property type="nucleotide sequence ID" value="NZ_LT608333.1"/>
</dbReference>
<accession>A0A212L882</accession>
<dbReference type="Pfam" id="PF02465">
    <property type="entry name" value="FliD_N"/>
    <property type="match status" value="1"/>
</dbReference>
<feature type="region of interest" description="Disordered" evidence="8">
    <location>
        <begin position="709"/>
        <end position="729"/>
    </location>
</feature>
<evidence type="ECO:0000256" key="2">
    <source>
        <dbReference type="ARBA" id="ARBA00009764"/>
    </source>
</evidence>
<evidence type="ECO:0000259" key="9">
    <source>
        <dbReference type="Pfam" id="PF02465"/>
    </source>
</evidence>
<comment type="similarity">
    <text evidence="2">Belongs to the FliD family.</text>
</comment>
<protein>
    <recommendedName>
        <fullName evidence="7">Filament cap protein</fullName>
    </recommendedName>
    <alternativeName>
        <fullName evidence="6">Flagellar cap protein</fullName>
    </alternativeName>
</protein>
<organism evidence="11">
    <name type="scientific">uncultured Desulfovibrio sp</name>
    <dbReference type="NCBI Taxonomy" id="167968"/>
    <lineage>
        <taxon>Bacteria</taxon>
        <taxon>Pseudomonadati</taxon>
        <taxon>Thermodesulfobacteriota</taxon>
        <taxon>Desulfovibrionia</taxon>
        <taxon>Desulfovibrionales</taxon>
        <taxon>Desulfovibrionaceae</taxon>
        <taxon>Desulfovibrio</taxon>
        <taxon>environmental samples</taxon>
    </lineage>
</organism>
<feature type="domain" description="Flagellar hook-associated protein 2 N-terminal" evidence="9">
    <location>
        <begin position="15"/>
        <end position="112"/>
    </location>
</feature>
<feature type="compositionally biased region" description="Basic and acidic residues" evidence="8">
    <location>
        <begin position="709"/>
        <end position="718"/>
    </location>
</feature>
<dbReference type="PANTHER" id="PTHR30288:SF0">
    <property type="entry name" value="FLAGELLAR HOOK-ASSOCIATED PROTEIN 2"/>
    <property type="match status" value="1"/>
</dbReference>
<evidence type="ECO:0000256" key="1">
    <source>
        <dbReference type="ARBA" id="ARBA00004365"/>
    </source>
</evidence>
<evidence type="ECO:0000256" key="3">
    <source>
        <dbReference type="ARBA" id="ARBA00011255"/>
    </source>
</evidence>
<evidence type="ECO:0000259" key="10">
    <source>
        <dbReference type="Pfam" id="PF07195"/>
    </source>
</evidence>
<feature type="compositionally biased region" description="Polar residues" evidence="8">
    <location>
        <begin position="719"/>
        <end position="729"/>
    </location>
</feature>
<reference evidence="11" key="1">
    <citation type="submission" date="2016-08" db="EMBL/GenBank/DDBJ databases">
        <authorList>
            <person name="Seilhamer J.J."/>
        </authorList>
    </citation>
    <scope>NUCLEOTIDE SEQUENCE</scope>
    <source>
        <strain evidence="11">86-1</strain>
    </source>
</reference>
<keyword evidence="5" id="KW-0975">Bacterial flagellum</keyword>
<sequence>MAISISGSNAVSGLSGMDTNFDETLAKLKKIESTQLNSLTAWKSDWSLRYEAFGTIIQQVQTASNVLTGIGNKNSFVTKNVASSNDNILTAVANASAQDVQHSINVLQMANNSVWANTGHVFSSKTDVINDSGVDQNFTFTYAGTTKSIKVPPKTTLESFASMVNNSTENPGIKISLVQTGTGYVFQVAGKSTGAENDLVIHSSGLVGMNSAGTSSVWKSNSALNLGATLTNPNKYAFDLIMEDGSKFTVSITGDKTNQNLADQINTQTGRNVAALDSSGNLTLTSVSAMYQRDVGAIAKSVPASTKVTVGANPSTTTLQSDLTMTLDYDDGITTGTRNLTIKAGTNLKDALIQMAQATGMKSADLSMDSGGNWSIDLANITGITFDPSANAADTALFTTTTTAKNLGNPIGSIASATTGVVFKASMLGDKLGGSSADGSKDFTYTLVDNTGAVQTITLANNKTYQDLADAIHTKTGVAATTDGSGNLSFSLGNTLQFYVSQGPGGGMDGLTTSTATTTLASGLTPGNTLDATQPPLNYTVTLNDGTQISVPPLASGSSMQDAVTAIQQALANNSSAQAAGATAKLVKADGTDWTSAADGESFLAITNAQSVSGPGIKGQVAESSNWNIQRATNARFTVDNWPIEMESASNNVSDVIEGVVFTIHDKGQARVSVSTDVTSVEKSIQTFLDAVNSVLLTIRDFTKYDKDKVTTTNDPKKTTNSNYSPSQLTAEKGGLLQGNYGVQLFKSRFNSLLGASPPGFKSRTSAEDLLSGDVLSNLANLGIKVNNNEASDKFGLLEIAPASSIAALQQLDQKNYTDMITNNLESVVDFFCTDGTGSSTSSSFRYGSHVAGITKAGTYDVNYTVDASGNIEKVMVGGVEAKRDLSQPGYYYSVGSGDARGLAIIVDDLSAGEHTGQVRIKEGLIQTVNSFLKSEMVFNDVNLSSTDPSKNADALALKSQNGALMVLRDNYKTIMENIDKKISQEQDRISLWETRQKKYFANLETLLNNYKSMQTQLESQITKLNSTSSSKS</sequence>
<evidence type="ECO:0000256" key="6">
    <source>
        <dbReference type="ARBA" id="ARBA00033074"/>
    </source>
</evidence>
<comment type="subcellular location">
    <subcellularLocation>
        <location evidence="1">Bacterial flagellum</location>
    </subcellularLocation>
</comment>
<dbReference type="AlphaFoldDB" id="A0A212L882"/>
<evidence type="ECO:0000256" key="5">
    <source>
        <dbReference type="ARBA" id="ARBA00023143"/>
    </source>
</evidence>
<dbReference type="GO" id="GO:0009424">
    <property type="term" value="C:bacterial-type flagellum hook"/>
    <property type="evidence" value="ECO:0007669"/>
    <property type="project" value="InterPro"/>
</dbReference>
<dbReference type="EMBL" id="FMJC01000002">
    <property type="protein sequence ID" value="SCM73784.1"/>
    <property type="molecule type" value="Genomic_DNA"/>
</dbReference>
<evidence type="ECO:0000256" key="4">
    <source>
        <dbReference type="ARBA" id="ARBA00023054"/>
    </source>
</evidence>
<evidence type="ECO:0000313" key="11">
    <source>
        <dbReference type="EMBL" id="SCM73784.1"/>
    </source>
</evidence>
<evidence type="ECO:0000256" key="8">
    <source>
        <dbReference type="SAM" id="MobiDB-lite"/>
    </source>
</evidence>
<dbReference type="GO" id="GO:0071973">
    <property type="term" value="P:bacterial-type flagellum-dependent cell motility"/>
    <property type="evidence" value="ECO:0007669"/>
    <property type="project" value="TreeGrafter"/>
</dbReference>
<dbReference type="GO" id="GO:0007155">
    <property type="term" value="P:cell adhesion"/>
    <property type="evidence" value="ECO:0007669"/>
    <property type="project" value="InterPro"/>
</dbReference>
<keyword evidence="11" id="KW-0966">Cell projection</keyword>
<keyword evidence="11" id="KW-0282">Flagellum</keyword>
<dbReference type="PANTHER" id="PTHR30288">
    <property type="entry name" value="FLAGELLAR CAP/ASSEMBLY PROTEIN FLID"/>
    <property type="match status" value="1"/>
</dbReference>
<dbReference type="InterPro" id="IPR040026">
    <property type="entry name" value="FliD"/>
</dbReference>
<feature type="domain" description="Flagellar hook-associated protein 2 C-terminal" evidence="10">
    <location>
        <begin position="632"/>
        <end position="1012"/>
    </location>
</feature>
<comment type="subunit">
    <text evidence="3">Homopentamer.</text>
</comment>
<evidence type="ECO:0000256" key="7">
    <source>
        <dbReference type="ARBA" id="ARBA00033192"/>
    </source>
</evidence>
<keyword evidence="11" id="KW-0969">Cilium</keyword>
<dbReference type="GO" id="GO:0009421">
    <property type="term" value="C:bacterial-type flagellum filament cap"/>
    <property type="evidence" value="ECO:0007669"/>
    <property type="project" value="InterPro"/>
</dbReference>
<name>A0A212L882_9BACT</name>
<proteinExistence type="inferred from homology"/>